<evidence type="ECO:0000313" key="1">
    <source>
        <dbReference type="EMBL" id="JAD81397.1"/>
    </source>
</evidence>
<reference evidence="1" key="1">
    <citation type="submission" date="2014-09" db="EMBL/GenBank/DDBJ databases">
        <authorList>
            <person name="Magalhaes I.L.F."/>
            <person name="Oliveira U."/>
            <person name="Santos F.R."/>
            <person name="Vidigal T.H.D.A."/>
            <person name="Brescovit A.D."/>
            <person name="Santos A.J."/>
        </authorList>
    </citation>
    <scope>NUCLEOTIDE SEQUENCE</scope>
    <source>
        <tissue evidence="1">Shoot tissue taken approximately 20 cm above the soil surface</tissue>
    </source>
</reference>
<dbReference type="EMBL" id="GBRH01216498">
    <property type="protein sequence ID" value="JAD81397.1"/>
    <property type="molecule type" value="Transcribed_RNA"/>
</dbReference>
<proteinExistence type="predicted"/>
<name>A0A0A9DCB6_ARUDO</name>
<protein>
    <submittedName>
        <fullName evidence="1">Uncharacterized protein</fullName>
    </submittedName>
</protein>
<dbReference type="AlphaFoldDB" id="A0A0A9DCB6"/>
<reference evidence="1" key="2">
    <citation type="journal article" date="2015" name="Data Brief">
        <title>Shoot transcriptome of the giant reed, Arundo donax.</title>
        <authorList>
            <person name="Barrero R.A."/>
            <person name="Guerrero F.D."/>
            <person name="Moolhuijzen P."/>
            <person name="Goolsby J.A."/>
            <person name="Tidwell J."/>
            <person name="Bellgard S.E."/>
            <person name="Bellgard M.I."/>
        </authorList>
    </citation>
    <scope>NUCLEOTIDE SEQUENCE</scope>
    <source>
        <tissue evidence="1">Shoot tissue taken approximately 20 cm above the soil surface</tissue>
    </source>
</reference>
<sequence length="76" mass="8618">MWFACPAHDTTQTNTSRLTKIQSINHHGHGSLPNGHNKNNDNTGKYSNMVELFFFTCTASSVVFKYTMYRFPCNVG</sequence>
<accession>A0A0A9DCB6</accession>
<organism evidence="1">
    <name type="scientific">Arundo donax</name>
    <name type="common">Giant reed</name>
    <name type="synonym">Donax arundinaceus</name>
    <dbReference type="NCBI Taxonomy" id="35708"/>
    <lineage>
        <taxon>Eukaryota</taxon>
        <taxon>Viridiplantae</taxon>
        <taxon>Streptophyta</taxon>
        <taxon>Embryophyta</taxon>
        <taxon>Tracheophyta</taxon>
        <taxon>Spermatophyta</taxon>
        <taxon>Magnoliopsida</taxon>
        <taxon>Liliopsida</taxon>
        <taxon>Poales</taxon>
        <taxon>Poaceae</taxon>
        <taxon>PACMAD clade</taxon>
        <taxon>Arundinoideae</taxon>
        <taxon>Arundineae</taxon>
        <taxon>Arundo</taxon>
    </lineage>
</organism>